<evidence type="ECO:0000256" key="1">
    <source>
        <dbReference type="ARBA" id="ARBA00023015"/>
    </source>
</evidence>
<evidence type="ECO:0000256" key="4">
    <source>
        <dbReference type="SAM" id="Coils"/>
    </source>
</evidence>
<feature type="domain" description="BZIP" evidence="6">
    <location>
        <begin position="158"/>
        <end position="236"/>
    </location>
</feature>
<feature type="region of interest" description="Disordered" evidence="5">
    <location>
        <begin position="1"/>
        <end position="23"/>
    </location>
</feature>
<evidence type="ECO:0000259" key="6">
    <source>
        <dbReference type="SMART" id="SM00338"/>
    </source>
</evidence>
<dbReference type="GO" id="GO:0003677">
    <property type="term" value="F:DNA binding"/>
    <property type="evidence" value="ECO:0007669"/>
    <property type="project" value="UniProtKB-KW"/>
</dbReference>
<proteinExistence type="predicted"/>
<protein>
    <recommendedName>
        <fullName evidence="6">BZIP domain-containing protein</fullName>
    </recommendedName>
</protein>
<dbReference type="InterPro" id="IPR004826">
    <property type="entry name" value="bZIP_Maf"/>
</dbReference>
<evidence type="ECO:0000313" key="7">
    <source>
        <dbReference type="EMBL" id="CAE0372415.1"/>
    </source>
</evidence>
<keyword evidence="2" id="KW-0238">DNA-binding</keyword>
<keyword evidence="1" id="KW-0805">Transcription regulation</keyword>
<name>A0A7S3K237_9STRA</name>
<dbReference type="SMART" id="SM00338">
    <property type="entry name" value="BRLZ"/>
    <property type="match status" value="1"/>
</dbReference>
<evidence type="ECO:0000256" key="3">
    <source>
        <dbReference type="ARBA" id="ARBA00023163"/>
    </source>
</evidence>
<organism evidence="7">
    <name type="scientific">Aureoumbra lagunensis</name>
    <dbReference type="NCBI Taxonomy" id="44058"/>
    <lineage>
        <taxon>Eukaryota</taxon>
        <taxon>Sar</taxon>
        <taxon>Stramenopiles</taxon>
        <taxon>Ochrophyta</taxon>
        <taxon>Pelagophyceae</taxon>
        <taxon>Pelagomonadales</taxon>
        <taxon>Aureoumbra</taxon>
    </lineage>
</organism>
<evidence type="ECO:0000256" key="2">
    <source>
        <dbReference type="ARBA" id="ARBA00023125"/>
    </source>
</evidence>
<dbReference type="InterPro" id="IPR004827">
    <property type="entry name" value="bZIP"/>
</dbReference>
<dbReference type="Pfam" id="PF03131">
    <property type="entry name" value="bZIP_Maf"/>
    <property type="match status" value="1"/>
</dbReference>
<dbReference type="AlphaFoldDB" id="A0A7S3K237"/>
<dbReference type="GO" id="GO:0003700">
    <property type="term" value="F:DNA-binding transcription factor activity"/>
    <property type="evidence" value="ECO:0007669"/>
    <property type="project" value="InterPro"/>
</dbReference>
<evidence type="ECO:0000256" key="5">
    <source>
        <dbReference type="SAM" id="MobiDB-lite"/>
    </source>
</evidence>
<reference evidence="7" key="1">
    <citation type="submission" date="2021-01" db="EMBL/GenBank/DDBJ databases">
        <authorList>
            <person name="Corre E."/>
            <person name="Pelletier E."/>
            <person name="Niang G."/>
            <person name="Scheremetjew M."/>
            <person name="Finn R."/>
            <person name="Kale V."/>
            <person name="Holt S."/>
            <person name="Cochrane G."/>
            <person name="Meng A."/>
            <person name="Brown T."/>
            <person name="Cohen L."/>
        </authorList>
    </citation>
    <scope>NUCLEOTIDE SEQUENCE</scope>
    <source>
        <strain evidence="7">CCMP1510</strain>
    </source>
</reference>
<keyword evidence="4" id="KW-0175">Coiled coil</keyword>
<gene>
    <name evidence="7" type="ORF">ALAG00032_LOCUS13199</name>
</gene>
<feature type="coiled-coil region" evidence="4">
    <location>
        <begin position="192"/>
        <end position="233"/>
    </location>
</feature>
<dbReference type="Gene3D" id="1.20.5.170">
    <property type="match status" value="1"/>
</dbReference>
<dbReference type="EMBL" id="HBIJ01020163">
    <property type="protein sequence ID" value="CAE0372415.1"/>
    <property type="molecule type" value="Transcribed_RNA"/>
</dbReference>
<keyword evidence="3" id="KW-0804">Transcription</keyword>
<sequence length="248" mass="28059">MTENSEPSSYTIHPANTSNNTGEIQYQGPFLLAPSTSGSFLPVSSSPCSFTTEVKRTTGLGVPPSFLPVSSRGVYSMGMRNDTTSQARSIDRINEHDSYIPYVPFLPATPINMAPARDLLTSSRTTNGNANTTVNETQENYNDAAEDDGLYNDEQAREAMIRVRIRRERNRVYARQSRARKKKEIKALQEFQTSSREALNEAERQVSTLQHENSRLQQELEERRSAYSILKQEYTKLRTSYYSHSSLL</sequence>
<accession>A0A7S3K237</accession>